<feature type="domain" description="Zinc finger CHC2-type" evidence="1">
    <location>
        <begin position="28"/>
        <end position="68"/>
    </location>
</feature>
<comment type="caution">
    <text evidence="2">The sequence shown here is derived from an EMBL/GenBank/DDBJ whole genome shotgun (WGS) entry which is preliminary data.</text>
</comment>
<dbReference type="GO" id="GO:0003677">
    <property type="term" value="F:DNA binding"/>
    <property type="evidence" value="ECO:0007669"/>
    <property type="project" value="InterPro"/>
</dbReference>
<sequence length="299" mass="34471">MNIEQAKAIPMTAILDALRIEPASENKKEANYLSPFRNEKTASFHVNKQMNKWYDFGEGKGGDTIAFACLWLKCQGKDNNVSDALRWLSNMSFNPSDYAVKPVALDEKPKWVITRIDKLDDLFLIRYLEHRGIPLSVAEKYLVEVYVKHSVKNTRIYALGMKNEDGGYELRNSFFKSCTAPKTITFIRGTVPKPERVHLFEGFMDYLSAIIRKEDVLQDDAIILNSISMILHATGYIRNYGYKTAMTWMDNDNMGREATRVLAEFFQTEADLQHVPMNDLYMPHKDVNAWHMHQLNLSL</sequence>
<dbReference type="Gene3D" id="3.90.580.10">
    <property type="entry name" value="Zinc finger, CHC2-type domain"/>
    <property type="match status" value="1"/>
</dbReference>
<evidence type="ECO:0000313" key="3">
    <source>
        <dbReference type="Proteomes" id="UP000297540"/>
    </source>
</evidence>
<dbReference type="Proteomes" id="UP000297540">
    <property type="component" value="Unassembled WGS sequence"/>
</dbReference>
<name>A0A4Y8SC12_9SPHI</name>
<evidence type="ECO:0000313" key="2">
    <source>
        <dbReference type="EMBL" id="TFF36181.1"/>
    </source>
</evidence>
<protein>
    <recommendedName>
        <fullName evidence="1">Zinc finger CHC2-type domain-containing protein</fullName>
    </recommendedName>
</protein>
<keyword evidence="3" id="KW-1185">Reference proteome</keyword>
<proteinExistence type="predicted"/>
<dbReference type="RefSeq" id="WP_133232572.1">
    <property type="nucleotide sequence ID" value="NZ_SOZE01000017.1"/>
</dbReference>
<dbReference type="Pfam" id="PF01807">
    <property type="entry name" value="Zn_ribbon_DnaG"/>
    <property type="match status" value="1"/>
</dbReference>
<gene>
    <name evidence="2" type="ORF">E2R66_16705</name>
</gene>
<dbReference type="GO" id="GO:0006260">
    <property type="term" value="P:DNA replication"/>
    <property type="evidence" value="ECO:0007669"/>
    <property type="project" value="InterPro"/>
</dbReference>
<dbReference type="EMBL" id="SOZE01000017">
    <property type="protein sequence ID" value="TFF36181.1"/>
    <property type="molecule type" value="Genomic_DNA"/>
</dbReference>
<accession>A0A4Y8SC12</accession>
<dbReference type="AlphaFoldDB" id="A0A4Y8SC12"/>
<dbReference type="Pfam" id="PF13155">
    <property type="entry name" value="Toprim_2"/>
    <property type="match status" value="1"/>
</dbReference>
<dbReference type="Gene3D" id="3.40.1360.10">
    <property type="match status" value="1"/>
</dbReference>
<dbReference type="InterPro" id="IPR002694">
    <property type="entry name" value="Znf_CHC2"/>
</dbReference>
<organism evidence="2 3">
    <name type="scientific">Mucilaginibacter psychrotolerans</name>
    <dbReference type="NCBI Taxonomy" id="1524096"/>
    <lineage>
        <taxon>Bacteria</taxon>
        <taxon>Pseudomonadati</taxon>
        <taxon>Bacteroidota</taxon>
        <taxon>Sphingobacteriia</taxon>
        <taxon>Sphingobacteriales</taxon>
        <taxon>Sphingobacteriaceae</taxon>
        <taxon>Mucilaginibacter</taxon>
    </lineage>
</organism>
<reference evidence="2 3" key="1">
    <citation type="journal article" date="2017" name="Int. J. Syst. Evol. Microbiol.">
        <title>Mucilaginibacterpsychrotolerans sp. nov., isolated from peatlands.</title>
        <authorList>
            <person name="Deng Y."/>
            <person name="Shen L."/>
            <person name="Xu B."/>
            <person name="Liu Y."/>
            <person name="Gu Z."/>
            <person name="Liu H."/>
            <person name="Zhou Y."/>
        </authorList>
    </citation>
    <scope>NUCLEOTIDE SEQUENCE [LARGE SCALE GENOMIC DNA]</scope>
    <source>
        <strain evidence="2 3">NH7-4</strain>
    </source>
</reference>
<dbReference type="SUPFAM" id="SSF57783">
    <property type="entry name" value="Zinc beta-ribbon"/>
    <property type="match status" value="1"/>
</dbReference>
<dbReference type="InterPro" id="IPR036977">
    <property type="entry name" value="DNA_primase_Znf_CHC2"/>
</dbReference>
<dbReference type="OrthoDB" id="8536512at2"/>
<dbReference type="GO" id="GO:0008270">
    <property type="term" value="F:zinc ion binding"/>
    <property type="evidence" value="ECO:0007669"/>
    <property type="project" value="InterPro"/>
</dbReference>
<dbReference type="GO" id="GO:0003899">
    <property type="term" value="F:DNA-directed RNA polymerase activity"/>
    <property type="evidence" value="ECO:0007669"/>
    <property type="project" value="InterPro"/>
</dbReference>
<evidence type="ECO:0000259" key="1">
    <source>
        <dbReference type="Pfam" id="PF01807"/>
    </source>
</evidence>